<gene>
    <name evidence="2" type="ORF">AC578_6811</name>
</gene>
<comment type="caution">
    <text evidence="2">The sequence shown here is derived from an EMBL/GenBank/DDBJ whole genome shotgun (WGS) entry which is preliminary data.</text>
</comment>
<evidence type="ECO:0000256" key="1">
    <source>
        <dbReference type="SAM" id="MobiDB-lite"/>
    </source>
</evidence>
<protein>
    <submittedName>
        <fullName evidence="2">Uncharacterized protein</fullName>
    </submittedName>
</protein>
<sequence>MNQKGGQARGEKNVEFRQVQAYYNRLTKELYQYAIRWRRVPNTVADEFMIERRHVPMCATDRGRKASGKCEGLASSREQRRARSVGEEALFHRAIFRTTKRESRPDRNLTYATLARRGWIRGASFAPWSGDVVKLLGWRHQTFTFYIEATVDKFKWRGRKGEHRGKGSQDGRSIDSRVPQRQQQEERSSLHSHTRTRLHTSTTSSQRPQLRIPPTPRRPGRSRTNTLPFPDTISQLVATTRGSDFDSVAPKTHLFANC</sequence>
<accession>A0A139GW85</accession>
<dbReference type="EMBL" id="LFZN01000286">
    <property type="protein sequence ID" value="KXS94475.1"/>
    <property type="molecule type" value="Genomic_DNA"/>
</dbReference>
<evidence type="ECO:0000313" key="3">
    <source>
        <dbReference type="Proteomes" id="UP000070133"/>
    </source>
</evidence>
<proteinExistence type="predicted"/>
<organism evidence="2 3">
    <name type="scientific">Pseudocercospora eumusae</name>
    <dbReference type="NCBI Taxonomy" id="321146"/>
    <lineage>
        <taxon>Eukaryota</taxon>
        <taxon>Fungi</taxon>
        <taxon>Dikarya</taxon>
        <taxon>Ascomycota</taxon>
        <taxon>Pezizomycotina</taxon>
        <taxon>Dothideomycetes</taxon>
        <taxon>Dothideomycetidae</taxon>
        <taxon>Mycosphaerellales</taxon>
        <taxon>Mycosphaerellaceae</taxon>
        <taxon>Pseudocercospora</taxon>
    </lineage>
</organism>
<reference evidence="2 3" key="1">
    <citation type="submission" date="2015-07" db="EMBL/GenBank/DDBJ databases">
        <title>Comparative genomics of the Sigatoka disease complex on banana suggests a link between parallel evolutionary changes in Pseudocercospora fijiensis and Pseudocercospora eumusae and increased virulence on the banana host.</title>
        <authorList>
            <person name="Chang T.-C."/>
            <person name="Salvucci A."/>
            <person name="Crous P.W."/>
            <person name="Stergiopoulos I."/>
        </authorList>
    </citation>
    <scope>NUCLEOTIDE SEQUENCE [LARGE SCALE GENOMIC DNA]</scope>
    <source>
        <strain evidence="2 3">CBS 114824</strain>
    </source>
</reference>
<dbReference type="Proteomes" id="UP000070133">
    <property type="component" value="Unassembled WGS sequence"/>
</dbReference>
<feature type="compositionally biased region" description="Basic and acidic residues" evidence="1">
    <location>
        <begin position="164"/>
        <end position="175"/>
    </location>
</feature>
<keyword evidence="3" id="KW-1185">Reference proteome</keyword>
<feature type="region of interest" description="Disordered" evidence="1">
    <location>
        <begin position="158"/>
        <end position="230"/>
    </location>
</feature>
<dbReference type="AlphaFoldDB" id="A0A139GW85"/>
<evidence type="ECO:0000313" key="2">
    <source>
        <dbReference type="EMBL" id="KXS94475.1"/>
    </source>
</evidence>
<name>A0A139GW85_9PEZI</name>